<sequence>MAVFLGRSKITSLLLWRLGRSPPEVEGTGSDHTRGHPGTQATGGDHSRGRLMGLGTAAAALVGAAVEAWITKTD</sequence>
<feature type="region of interest" description="Disordered" evidence="1">
    <location>
        <begin position="21"/>
        <end position="50"/>
    </location>
</feature>
<dbReference type="Proteomes" id="UP000327013">
    <property type="component" value="Chromosome 8"/>
</dbReference>
<accession>A0A5N6RSQ8</accession>
<evidence type="ECO:0000313" key="2">
    <source>
        <dbReference type="EMBL" id="KAE8125292.1"/>
    </source>
</evidence>
<keyword evidence="3" id="KW-1185">Reference proteome</keyword>
<gene>
    <name evidence="2" type="ORF">FH972_020117</name>
</gene>
<evidence type="ECO:0000313" key="3">
    <source>
        <dbReference type="Proteomes" id="UP000327013"/>
    </source>
</evidence>
<protein>
    <submittedName>
        <fullName evidence="2">Uncharacterized protein</fullName>
    </submittedName>
</protein>
<name>A0A5N6RSQ8_9ROSI</name>
<dbReference type="AlphaFoldDB" id="A0A5N6RSQ8"/>
<evidence type="ECO:0000256" key="1">
    <source>
        <dbReference type="SAM" id="MobiDB-lite"/>
    </source>
</evidence>
<proteinExistence type="predicted"/>
<organism evidence="2 3">
    <name type="scientific">Carpinus fangiana</name>
    <dbReference type="NCBI Taxonomy" id="176857"/>
    <lineage>
        <taxon>Eukaryota</taxon>
        <taxon>Viridiplantae</taxon>
        <taxon>Streptophyta</taxon>
        <taxon>Embryophyta</taxon>
        <taxon>Tracheophyta</taxon>
        <taxon>Spermatophyta</taxon>
        <taxon>Magnoliopsida</taxon>
        <taxon>eudicotyledons</taxon>
        <taxon>Gunneridae</taxon>
        <taxon>Pentapetalae</taxon>
        <taxon>rosids</taxon>
        <taxon>fabids</taxon>
        <taxon>Fagales</taxon>
        <taxon>Betulaceae</taxon>
        <taxon>Carpinus</taxon>
    </lineage>
</organism>
<dbReference type="EMBL" id="CM017328">
    <property type="protein sequence ID" value="KAE8125292.1"/>
    <property type="molecule type" value="Genomic_DNA"/>
</dbReference>
<reference evidence="2 3" key="1">
    <citation type="submission" date="2019-06" db="EMBL/GenBank/DDBJ databases">
        <title>A chromosomal-level reference genome of Carpinus fangiana (Coryloideae, Betulaceae).</title>
        <authorList>
            <person name="Yang X."/>
            <person name="Wang Z."/>
            <person name="Zhang L."/>
            <person name="Hao G."/>
            <person name="Liu J."/>
            <person name="Yang Y."/>
        </authorList>
    </citation>
    <scope>NUCLEOTIDE SEQUENCE [LARGE SCALE GENOMIC DNA]</scope>
    <source>
        <strain evidence="2">Cfa_2016G</strain>
        <tissue evidence="2">Leaf</tissue>
    </source>
</reference>